<dbReference type="InParanoid" id="A0A098DE97"/>
<evidence type="ECO:0000313" key="1">
    <source>
        <dbReference type="EMBL" id="CEF76770.1"/>
    </source>
</evidence>
<reference evidence="2" key="4">
    <citation type="submission" date="2017-01" db="UniProtKB">
        <authorList>
            <consortium name="EnsemblFungi"/>
        </authorList>
    </citation>
    <scope>IDENTIFICATION</scope>
    <source>
        <strain evidence="2">PH-1 / ATCC MYA-4620 / FGSC 9075 / NRRL 31084</strain>
    </source>
</reference>
<name>A0A098DE97_GIBZE</name>
<reference evidence="2 3" key="2">
    <citation type="journal article" date="2010" name="Nature">
        <title>Comparative genomics reveals mobile pathogenicity chromosomes in Fusarium.</title>
        <authorList>
            <person name="Ma L.J."/>
            <person name="van der Does H.C."/>
            <person name="Borkovich K.A."/>
            <person name="Coleman J.J."/>
            <person name="Daboussi M.J."/>
            <person name="Di Pietro A."/>
            <person name="Dufresne M."/>
            <person name="Freitag M."/>
            <person name="Grabherr M."/>
            <person name="Henrissat B."/>
            <person name="Houterman P.M."/>
            <person name="Kang S."/>
            <person name="Shim W.B."/>
            <person name="Woloshuk C."/>
            <person name="Xie X."/>
            <person name="Xu J.R."/>
            <person name="Antoniw J."/>
            <person name="Baker S.E."/>
            <person name="Bluhm B.H."/>
            <person name="Breakspear A."/>
            <person name="Brown D.W."/>
            <person name="Butchko R.A."/>
            <person name="Chapman S."/>
            <person name="Coulson R."/>
            <person name="Coutinho P.M."/>
            <person name="Danchin E.G."/>
            <person name="Diener A."/>
            <person name="Gale L.R."/>
            <person name="Gardiner D.M."/>
            <person name="Goff S."/>
            <person name="Hammond-Kosack K.E."/>
            <person name="Hilburn K."/>
            <person name="Hua-Van A."/>
            <person name="Jonkers W."/>
            <person name="Kazan K."/>
            <person name="Kodira C.D."/>
            <person name="Koehrsen M."/>
            <person name="Kumar L."/>
            <person name="Lee Y.H."/>
            <person name="Li L."/>
            <person name="Manners J.M."/>
            <person name="Miranda-Saavedra D."/>
            <person name="Mukherjee M."/>
            <person name="Park G."/>
            <person name="Park J."/>
            <person name="Park S.Y."/>
            <person name="Proctor R.H."/>
            <person name="Regev A."/>
            <person name="Ruiz-Roldan M.C."/>
            <person name="Sain D."/>
            <person name="Sakthikumar S."/>
            <person name="Sykes S."/>
            <person name="Schwartz D.C."/>
            <person name="Turgeon B.G."/>
            <person name="Wapinski I."/>
            <person name="Yoder O."/>
            <person name="Young S."/>
            <person name="Zeng Q."/>
            <person name="Zhou S."/>
            <person name="Galagan J."/>
            <person name="Cuomo C.A."/>
            <person name="Kistler H.C."/>
            <person name="Rep M."/>
        </authorList>
    </citation>
    <scope>GENOME REANNOTATION</scope>
    <source>
        <strain evidence="3">ATCC MYA-4620 / CBS 123657 / FGSC 9075 / NRRL 31084 / PH-1</strain>
        <strain evidence="2">PH-1 / ATCC MYA-4620 / FGSC 9075 / NRRL 31084</strain>
    </source>
</reference>
<dbReference type="EMBL" id="HG970333">
    <property type="protein sequence ID" value="CEF76770.1"/>
    <property type="molecule type" value="Genomic_DNA"/>
</dbReference>
<evidence type="ECO:0000313" key="3">
    <source>
        <dbReference type="Proteomes" id="UP000070720"/>
    </source>
</evidence>
<accession>A0A0E0RZU5</accession>
<sequence length="72" mass="8370">MKKLTQESVMKHPKLDLLILPFMLLVIEFSDTLGLCQNRWHLSLNLGSQAWTPTLDNSFPVDQLMYMNIHVN</sequence>
<gene>
    <name evidence="1" type="ORF">FGRAMPH1_01T09935</name>
</gene>
<dbReference type="VEuPathDB" id="FungiDB:FGRAMPH1_01G09935"/>
<proteinExistence type="predicted"/>
<keyword evidence="3" id="KW-1185">Reference proteome</keyword>
<accession>A0A098DE97</accession>
<reference evidence="1 3" key="3">
    <citation type="journal article" date="2015" name="BMC Genomics">
        <title>The completed genome sequence of the pathogenic ascomycete fungus Fusarium graminearum.</title>
        <authorList>
            <person name="King R."/>
            <person name="Urban M."/>
            <person name="Hammond-Kosack M.C."/>
            <person name="Hassani-Pak K."/>
            <person name="Hammond-Kosack K.E."/>
        </authorList>
    </citation>
    <scope>NUCLEOTIDE SEQUENCE [LARGE SCALE GENOMIC DNA]</scope>
    <source>
        <strain evidence="3">ATCC MYA-4620 / CBS 123657 / FGSC 9075 / NRRL 31084 / PH-1</strain>
        <strain evidence="1">PH-1</strain>
    </source>
</reference>
<organism evidence="1 3">
    <name type="scientific">Gibberella zeae (strain ATCC MYA-4620 / CBS 123657 / FGSC 9075 / NRRL 31084 / PH-1)</name>
    <name type="common">Wheat head blight fungus</name>
    <name type="synonym">Fusarium graminearum</name>
    <dbReference type="NCBI Taxonomy" id="229533"/>
    <lineage>
        <taxon>Eukaryota</taxon>
        <taxon>Fungi</taxon>
        <taxon>Dikarya</taxon>
        <taxon>Ascomycota</taxon>
        <taxon>Pezizomycotina</taxon>
        <taxon>Sordariomycetes</taxon>
        <taxon>Hypocreomycetidae</taxon>
        <taxon>Hypocreales</taxon>
        <taxon>Nectriaceae</taxon>
        <taxon>Fusarium</taxon>
    </lineage>
</organism>
<evidence type="ECO:0000313" key="2">
    <source>
        <dbReference type="EnsemblFungi" id="CEF76770"/>
    </source>
</evidence>
<dbReference type="Proteomes" id="UP000070720">
    <property type="component" value="Chromosome 2"/>
</dbReference>
<protein>
    <submittedName>
        <fullName evidence="1">Chromosome 2, complete genome</fullName>
    </submittedName>
</protein>
<reference evidence="2 3" key="1">
    <citation type="journal article" date="2007" name="Science">
        <title>The Fusarium graminearum genome reveals a link between localized polymorphism and pathogen specialization.</title>
        <authorList>
            <person name="Cuomo C.A."/>
            <person name="Gueldener U."/>
            <person name="Xu J.-R."/>
            <person name="Trail F."/>
            <person name="Turgeon B.G."/>
            <person name="Di Pietro A."/>
            <person name="Walton J.D."/>
            <person name="Ma L.-J."/>
            <person name="Baker S.E."/>
            <person name="Rep M."/>
            <person name="Adam G."/>
            <person name="Antoniw J."/>
            <person name="Baldwin T."/>
            <person name="Calvo S.E."/>
            <person name="Chang Y.-L."/>
            <person name="DeCaprio D."/>
            <person name="Gale L.R."/>
            <person name="Gnerre S."/>
            <person name="Goswami R.S."/>
            <person name="Hammond-Kosack K."/>
            <person name="Harris L.J."/>
            <person name="Hilburn K."/>
            <person name="Kennell J.C."/>
            <person name="Kroken S."/>
            <person name="Magnuson J.K."/>
            <person name="Mannhaupt G."/>
            <person name="Mauceli E.W."/>
            <person name="Mewes H.-W."/>
            <person name="Mitterbauer R."/>
            <person name="Muehlbauer G."/>
            <person name="Muensterkoetter M."/>
            <person name="Nelson D."/>
            <person name="O'Donnell K."/>
            <person name="Ouellet T."/>
            <person name="Qi W."/>
            <person name="Quesneville H."/>
            <person name="Roncero M.I.G."/>
            <person name="Seong K.-Y."/>
            <person name="Tetko I.V."/>
            <person name="Urban M."/>
            <person name="Waalwijk C."/>
            <person name="Ward T.J."/>
            <person name="Yao J."/>
            <person name="Birren B.W."/>
            <person name="Kistler H.C."/>
        </authorList>
    </citation>
    <scope>NUCLEOTIDE SEQUENCE [LARGE SCALE GENOMIC DNA]</scope>
    <source>
        <strain evidence="3">ATCC MYA-4620 / CBS 123657 / FGSC 9075 / NRRL 31084 / PH-1</strain>
        <strain evidence="2">PH-1 / ATCC MYA-4620 / FGSC 9075 / NRRL 31084</strain>
    </source>
</reference>
<dbReference type="AlphaFoldDB" id="A0A098DE97"/>
<dbReference type="EnsemblFungi" id="CEF76770">
    <property type="protein sequence ID" value="CEF76770"/>
    <property type="gene ID" value="FGRRES_15481"/>
</dbReference>